<keyword evidence="3" id="KW-0547">Nucleotide-binding</keyword>
<feature type="compositionally biased region" description="Pro residues" evidence="5">
    <location>
        <begin position="279"/>
        <end position="291"/>
    </location>
</feature>
<dbReference type="PANTHER" id="PTHR43776">
    <property type="entry name" value="TRANSPORT ATP-BINDING PROTEIN"/>
    <property type="match status" value="1"/>
</dbReference>
<evidence type="ECO:0000256" key="2">
    <source>
        <dbReference type="ARBA" id="ARBA00022448"/>
    </source>
</evidence>
<dbReference type="Proteomes" id="UP000655287">
    <property type="component" value="Unassembled WGS sequence"/>
</dbReference>
<dbReference type="InterPro" id="IPR050319">
    <property type="entry name" value="ABC_transp_ATP-bind"/>
</dbReference>
<dbReference type="InterPro" id="IPR003439">
    <property type="entry name" value="ABC_transporter-like_ATP-bd"/>
</dbReference>
<accession>A0A919V2A4</accession>
<dbReference type="EMBL" id="BOOU01000001">
    <property type="protein sequence ID" value="GII75105.1"/>
    <property type="molecule type" value="Genomic_DNA"/>
</dbReference>
<proteinExistence type="inferred from homology"/>
<dbReference type="InterPro" id="IPR003593">
    <property type="entry name" value="AAA+_ATPase"/>
</dbReference>
<evidence type="ECO:0000259" key="6">
    <source>
        <dbReference type="PROSITE" id="PS50893"/>
    </source>
</evidence>
<evidence type="ECO:0000256" key="3">
    <source>
        <dbReference type="ARBA" id="ARBA00022741"/>
    </source>
</evidence>
<dbReference type="SMART" id="SM00382">
    <property type="entry name" value="AAA"/>
    <property type="match status" value="2"/>
</dbReference>
<dbReference type="InterPro" id="IPR017871">
    <property type="entry name" value="ABC_transporter-like_CS"/>
</dbReference>
<reference evidence="7" key="1">
    <citation type="submission" date="2021-01" db="EMBL/GenBank/DDBJ databases">
        <title>Whole genome shotgun sequence of Sphaerisporangium rufum NBRC 109079.</title>
        <authorList>
            <person name="Komaki H."/>
            <person name="Tamura T."/>
        </authorList>
    </citation>
    <scope>NUCLEOTIDE SEQUENCE</scope>
    <source>
        <strain evidence="7">NBRC 109079</strain>
    </source>
</reference>
<protein>
    <submittedName>
        <fullName evidence="7">ABC transporter ATP-binding protein</fullName>
    </submittedName>
</protein>
<dbReference type="Gene3D" id="3.40.50.300">
    <property type="entry name" value="P-loop containing nucleotide triphosphate hydrolases"/>
    <property type="match status" value="2"/>
</dbReference>
<dbReference type="Pfam" id="PF00005">
    <property type="entry name" value="ABC_tran"/>
    <property type="match status" value="2"/>
</dbReference>
<keyword evidence="4 7" id="KW-0067">ATP-binding</keyword>
<dbReference type="FunFam" id="3.40.50.300:FF:000016">
    <property type="entry name" value="Oligopeptide ABC transporter ATP-binding component"/>
    <property type="match status" value="2"/>
</dbReference>
<dbReference type="CDD" id="cd03257">
    <property type="entry name" value="ABC_NikE_OppD_transporters"/>
    <property type="match status" value="2"/>
</dbReference>
<evidence type="ECO:0000256" key="5">
    <source>
        <dbReference type="SAM" id="MobiDB-lite"/>
    </source>
</evidence>
<keyword evidence="8" id="KW-1185">Reference proteome</keyword>
<dbReference type="NCBIfam" id="NF007739">
    <property type="entry name" value="PRK10419.1"/>
    <property type="match status" value="2"/>
</dbReference>
<dbReference type="InterPro" id="IPR013563">
    <property type="entry name" value="Oligopep_ABC_C"/>
</dbReference>
<dbReference type="InterPro" id="IPR027417">
    <property type="entry name" value="P-loop_NTPase"/>
</dbReference>
<evidence type="ECO:0000313" key="7">
    <source>
        <dbReference type="EMBL" id="GII75105.1"/>
    </source>
</evidence>
<comment type="caution">
    <text evidence="7">The sequence shown here is derived from an EMBL/GenBank/DDBJ whole genome shotgun (WGS) entry which is preliminary data.</text>
</comment>
<evidence type="ECO:0000256" key="4">
    <source>
        <dbReference type="ARBA" id="ARBA00022840"/>
    </source>
</evidence>
<dbReference type="PANTHER" id="PTHR43776:SF7">
    <property type="entry name" value="D,D-DIPEPTIDE TRANSPORT ATP-BINDING PROTEIN DDPF-RELATED"/>
    <property type="match status" value="1"/>
</dbReference>
<gene>
    <name evidence="7" type="ORF">Sru01_00870</name>
</gene>
<dbReference type="GO" id="GO:0005524">
    <property type="term" value="F:ATP binding"/>
    <property type="evidence" value="ECO:0007669"/>
    <property type="project" value="UniProtKB-KW"/>
</dbReference>
<sequence length="581" mass="61457">MTSTEPLLALRDLSVAFRTGGREVTAVRNVSLDVPAGRTLAIVGESGSGKSTTAAAVNRLLPDNGRITTGQVLFEGRDLARLREREMVAVRGAGIGLVPQDPMSNLNPLMRIGDQIAEALLVHGRAAGRDARAEVVRLLEMVGIPDPARRAGQYPHEFSGGMRQRALIAMGLACRPRLLIADEPTSALDVTVQRRVLDQLAGLTSEMGTAVVLITHDLALAAERADTVAVMYRGEIVETGPAAEILARPRHDYTRRLLAAAPSLTSRSIAAPAPARPAADPPAGPGAPDEPGPSGGPGVSGRGLAAAPDGTTSGTVPGGAGELVRVEDLRKVFPLRSGGTVTEFTAVDGVSFTVPRGRTVSIVGESGSGKSTTANLLLGLTEVTAGRILFDGTDLAALGRRDLFAFRRRVQPVFQNPYASLDPRYTVEKSITEPLRVHRVGDRASRRAAAARLLDQVSLPAATAGRYPHELSGGQRQRVAIARALALSPELVVLDEAVSALDVIVQAQILELLAELQRELGLGYLFISHDLAVVRMISHHVHVMREGRIVESGTPAEIFDAPRDPYTRELLAAIPGARRAA</sequence>
<keyword evidence="2" id="KW-0813">Transport</keyword>
<feature type="region of interest" description="Disordered" evidence="5">
    <location>
        <begin position="268"/>
        <end position="321"/>
    </location>
</feature>
<dbReference type="RefSeq" id="WP_203981767.1">
    <property type="nucleotide sequence ID" value="NZ_BOOU01000001.1"/>
</dbReference>
<dbReference type="GO" id="GO:0055085">
    <property type="term" value="P:transmembrane transport"/>
    <property type="evidence" value="ECO:0007669"/>
    <property type="project" value="UniProtKB-ARBA"/>
</dbReference>
<dbReference type="Pfam" id="PF08352">
    <property type="entry name" value="oligo_HPY"/>
    <property type="match status" value="2"/>
</dbReference>
<evidence type="ECO:0000313" key="8">
    <source>
        <dbReference type="Proteomes" id="UP000655287"/>
    </source>
</evidence>
<dbReference type="PROSITE" id="PS00211">
    <property type="entry name" value="ABC_TRANSPORTER_1"/>
    <property type="match status" value="2"/>
</dbReference>
<evidence type="ECO:0000256" key="1">
    <source>
        <dbReference type="ARBA" id="ARBA00005417"/>
    </source>
</evidence>
<feature type="domain" description="ABC transporter" evidence="6">
    <location>
        <begin position="324"/>
        <end position="571"/>
    </location>
</feature>
<name>A0A919V2A4_9ACTN</name>
<feature type="domain" description="ABC transporter" evidence="6">
    <location>
        <begin position="10"/>
        <end position="258"/>
    </location>
</feature>
<organism evidence="7 8">
    <name type="scientific">Sphaerisporangium rufum</name>
    <dbReference type="NCBI Taxonomy" id="1381558"/>
    <lineage>
        <taxon>Bacteria</taxon>
        <taxon>Bacillati</taxon>
        <taxon>Actinomycetota</taxon>
        <taxon>Actinomycetes</taxon>
        <taxon>Streptosporangiales</taxon>
        <taxon>Streptosporangiaceae</taxon>
        <taxon>Sphaerisporangium</taxon>
    </lineage>
</organism>
<dbReference type="PROSITE" id="PS50893">
    <property type="entry name" value="ABC_TRANSPORTER_2"/>
    <property type="match status" value="2"/>
</dbReference>
<dbReference type="AlphaFoldDB" id="A0A919V2A4"/>
<dbReference type="SUPFAM" id="SSF52540">
    <property type="entry name" value="P-loop containing nucleoside triphosphate hydrolases"/>
    <property type="match status" value="2"/>
</dbReference>
<dbReference type="NCBIfam" id="NF008453">
    <property type="entry name" value="PRK11308.1"/>
    <property type="match status" value="2"/>
</dbReference>
<dbReference type="GO" id="GO:0016887">
    <property type="term" value="F:ATP hydrolysis activity"/>
    <property type="evidence" value="ECO:0007669"/>
    <property type="project" value="InterPro"/>
</dbReference>
<dbReference type="GO" id="GO:0015833">
    <property type="term" value="P:peptide transport"/>
    <property type="evidence" value="ECO:0007669"/>
    <property type="project" value="InterPro"/>
</dbReference>
<comment type="similarity">
    <text evidence="1">Belongs to the ABC transporter superfamily.</text>
</comment>